<dbReference type="GO" id="GO:0005524">
    <property type="term" value="F:ATP binding"/>
    <property type="evidence" value="ECO:0007669"/>
    <property type="project" value="UniProtKB-KW"/>
</dbReference>
<dbReference type="Pfam" id="PF08447">
    <property type="entry name" value="PAS_3"/>
    <property type="match status" value="1"/>
</dbReference>
<gene>
    <name evidence="9" type="ORF">NX786_24740</name>
</gene>
<dbReference type="InterPro" id="IPR035965">
    <property type="entry name" value="PAS-like_dom_sf"/>
</dbReference>
<proteinExistence type="predicted"/>
<dbReference type="Gene3D" id="1.10.287.130">
    <property type="match status" value="1"/>
</dbReference>
<accession>A0ABT2C581</accession>
<feature type="modified residue" description="4-aspartylphosphate" evidence="4">
    <location>
        <position position="594"/>
    </location>
</feature>
<dbReference type="Gene3D" id="3.30.450.20">
    <property type="entry name" value="PAS domain"/>
    <property type="match status" value="2"/>
</dbReference>
<dbReference type="Proteomes" id="UP001165263">
    <property type="component" value="Unassembled WGS sequence"/>
</dbReference>
<dbReference type="SMART" id="SM00387">
    <property type="entry name" value="HATPase_c"/>
    <property type="match status" value="1"/>
</dbReference>
<comment type="caution">
    <text evidence="9">The sequence shown here is derived from an EMBL/GenBank/DDBJ whole genome shotgun (WGS) entry which is preliminary data.</text>
</comment>
<keyword evidence="5" id="KW-0175">Coiled coil</keyword>
<dbReference type="InterPro" id="IPR003661">
    <property type="entry name" value="HisK_dim/P_dom"/>
</dbReference>
<dbReference type="InterPro" id="IPR036890">
    <property type="entry name" value="HATPase_C_sf"/>
</dbReference>
<feature type="domain" description="PAC" evidence="8">
    <location>
        <begin position="242"/>
        <end position="294"/>
    </location>
</feature>
<dbReference type="InterPro" id="IPR013655">
    <property type="entry name" value="PAS_fold_3"/>
</dbReference>
<dbReference type="CDD" id="cd00130">
    <property type="entry name" value="PAS"/>
    <property type="match status" value="1"/>
</dbReference>
<protein>
    <recommendedName>
        <fullName evidence="2">histidine kinase</fullName>
        <ecNumber evidence="2">2.7.13.3</ecNumber>
    </recommendedName>
</protein>
<dbReference type="SUPFAM" id="SSF55785">
    <property type="entry name" value="PYP-like sensor domain (PAS domain)"/>
    <property type="match status" value="2"/>
</dbReference>
<dbReference type="PROSITE" id="PS50109">
    <property type="entry name" value="HIS_KIN"/>
    <property type="match status" value="1"/>
</dbReference>
<evidence type="ECO:0000256" key="1">
    <source>
        <dbReference type="ARBA" id="ARBA00000085"/>
    </source>
</evidence>
<dbReference type="InterPro" id="IPR001610">
    <property type="entry name" value="PAC"/>
</dbReference>
<dbReference type="Gene3D" id="3.30.565.10">
    <property type="entry name" value="Histidine kinase-like ATPase, C-terminal domain"/>
    <property type="match status" value="1"/>
</dbReference>
<keyword evidence="3 4" id="KW-0597">Phosphoprotein</keyword>
<dbReference type="PROSITE" id="PS50110">
    <property type="entry name" value="RESPONSE_REGULATORY"/>
    <property type="match status" value="1"/>
</dbReference>
<dbReference type="PROSITE" id="PS50113">
    <property type="entry name" value="PAC"/>
    <property type="match status" value="1"/>
</dbReference>
<dbReference type="PANTHER" id="PTHR43547">
    <property type="entry name" value="TWO-COMPONENT HISTIDINE KINASE"/>
    <property type="match status" value="1"/>
</dbReference>
<dbReference type="NCBIfam" id="TIGR00229">
    <property type="entry name" value="sensory_box"/>
    <property type="match status" value="2"/>
</dbReference>
<dbReference type="Gene3D" id="3.40.50.2300">
    <property type="match status" value="1"/>
</dbReference>
<dbReference type="InterPro" id="IPR011006">
    <property type="entry name" value="CheY-like_superfamily"/>
</dbReference>
<evidence type="ECO:0000313" key="10">
    <source>
        <dbReference type="Proteomes" id="UP001165263"/>
    </source>
</evidence>
<keyword evidence="10" id="KW-1185">Reference proteome</keyword>
<dbReference type="Pfam" id="PF02518">
    <property type="entry name" value="HATPase_c"/>
    <property type="match status" value="1"/>
</dbReference>
<dbReference type="InterPro" id="IPR004358">
    <property type="entry name" value="Sig_transdc_His_kin-like_C"/>
</dbReference>
<sequence>MDDMEWPYAGGDIAALIRTRDWGATPLGAVSGWPERLRGLVDTLLESPVPTALLWGPDGILLYNDGYAVVCGQRHPAVLGGPLRDAWPEAWDFNGRMLANCLAGNHETHDNVSFLLERDGGPRASWFDLYYGPVRGADGLVAGVLATVIEITDKVEAEQARAAQRRQLDRATSRYQALTAATSDVIYSMSADWCEMRPVDGRGFIKDTSEPVQSWVQDYVPPEEQPRMLAAIDKAIATRSVFELEQRVLRVDGSIGWTLSRAVPIVGEDGAIEEWFGVASDITERKLAEEKLKESDRRKDEFLAMLAHELRNPLAPIGTAATLLQTGRLDADRVRTTSQIIGRQVGHMTELIDDLLDVSRVTRGLITLERTALDVKDVVRDAVEQVAPLVAARGHTLKLDLASEATLVLGDGKRLVQVVSNILNNAAKYTREGGSIRVTVAADETRVTFSVTDDGVGMTPDVVARAFDLFAQAERTSDRSTGGLGLGLALVKSLVELHGGTAGCASPGLGRGSTFHVSLPRLAGGMAASADAQAVLAAETLRVLRILVVDDNADAADMLAMLLEAAGHRVSVEHEPQRALERARAERPQACLIDIGLPDMDGNMLAQRLRADPATAGALLVATTGYGQDSDRRRSLAAGFDHHLVKPLDLQELYAILDASVPG</sequence>
<dbReference type="InterPro" id="IPR036097">
    <property type="entry name" value="HisK_dim/P_sf"/>
</dbReference>
<dbReference type="SUPFAM" id="SSF52172">
    <property type="entry name" value="CheY-like"/>
    <property type="match status" value="1"/>
</dbReference>
<dbReference type="InterPro" id="IPR003594">
    <property type="entry name" value="HATPase_dom"/>
</dbReference>
<dbReference type="SUPFAM" id="SSF47384">
    <property type="entry name" value="Homodimeric domain of signal transducing histidine kinase"/>
    <property type="match status" value="1"/>
</dbReference>
<evidence type="ECO:0000259" key="8">
    <source>
        <dbReference type="PROSITE" id="PS50113"/>
    </source>
</evidence>
<evidence type="ECO:0000313" key="9">
    <source>
        <dbReference type="EMBL" id="MCS0632547.1"/>
    </source>
</evidence>
<dbReference type="SMART" id="SM00388">
    <property type="entry name" value="HisKA"/>
    <property type="match status" value="1"/>
</dbReference>
<evidence type="ECO:0000256" key="3">
    <source>
        <dbReference type="ARBA" id="ARBA00022553"/>
    </source>
</evidence>
<dbReference type="CDD" id="cd00082">
    <property type="entry name" value="HisKA"/>
    <property type="match status" value="1"/>
</dbReference>
<dbReference type="Pfam" id="PF00512">
    <property type="entry name" value="HisKA"/>
    <property type="match status" value="1"/>
</dbReference>
<dbReference type="CDD" id="cd17580">
    <property type="entry name" value="REC_2_DhkD-like"/>
    <property type="match status" value="1"/>
</dbReference>
<dbReference type="EMBL" id="JANUHC010000010">
    <property type="protein sequence ID" value="MCS0632547.1"/>
    <property type="molecule type" value="Genomic_DNA"/>
</dbReference>
<reference evidence="9" key="1">
    <citation type="submission" date="2022-08" db="EMBL/GenBank/DDBJ databases">
        <title>Reclassification of Massilia species as members of the genera Telluria, Duganella, Pseudoduganella, Mokoshia gen. nov. and Zemynaea gen. nov. using orthogonal and non-orthogonal genome-based approaches.</title>
        <authorList>
            <person name="Bowman J.P."/>
        </authorList>
    </citation>
    <scope>NUCLEOTIDE SEQUENCE</scope>
    <source>
        <strain evidence="9">LMG 11547</strain>
    </source>
</reference>
<keyword evidence="9" id="KW-0547">Nucleotide-binding</keyword>
<dbReference type="SMART" id="SM00448">
    <property type="entry name" value="REC"/>
    <property type="match status" value="1"/>
</dbReference>
<dbReference type="InterPro" id="IPR005467">
    <property type="entry name" value="His_kinase_dom"/>
</dbReference>
<feature type="domain" description="Response regulatory" evidence="7">
    <location>
        <begin position="545"/>
        <end position="661"/>
    </location>
</feature>
<dbReference type="PRINTS" id="PR00344">
    <property type="entry name" value="BCTRLSENSOR"/>
</dbReference>
<dbReference type="SUPFAM" id="SSF55874">
    <property type="entry name" value="ATPase domain of HSP90 chaperone/DNA topoisomerase II/histidine kinase"/>
    <property type="match status" value="1"/>
</dbReference>
<dbReference type="InterPro" id="IPR013656">
    <property type="entry name" value="PAS_4"/>
</dbReference>
<dbReference type="SMART" id="SM00086">
    <property type="entry name" value="PAC"/>
    <property type="match status" value="2"/>
</dbReference>
<dbReference type="EC" id="2.7.13.3" evidence="2"/>
<dbReference type="RefSeq" id="WP_259451574.1">
    <property type="nucleotide sequence ID" value="NZ_CP119520.1"/>
</dbReference>
<dbReference type="InterPro" id="IPR001789">
    <property type="entry name" value="Sig_transdc_resp-reg_receiver"/>
</dbReference>
<dbReference type="Pfam" id="PF08448">
    <property type="entry name" value="PAS_4"/>
    <property type="match status" value="1"/>
</dbReference>
<feature type="domain" description="Histidine kinase" evidence="6">
    <location>
        <begin position="305"/>
        <end position="523"/>
    </location>
</feature>
<dbReference type="Pfam" id="PF00072">
    <property type="entry name" value="Response_reg"/>
    <property type="match status" value="1"/>
</dbReference>
<dbReference type="InterPro" id="IPR000700">
    <property type="entry name" value="PAS-assoc_C"/>
</dbReference>
<evidence type="ECO:0000256" key="5">
    <source>
        <dbReference type="SAM" id="Coils"/>
    </source>
</evidence>
<feature type="coiled-coil region" evidence="5">
    <location>
        <begin position="154"/>
        <end position="181"/>
    </location>
</feature>
<keyword evidence="9" id="KW-0067">ATP-binding</keyword>
<comment type="catalytic activity">
    <reaction evidence="1">
        <text>ATP + protein L-histidine = ADP + protein N-phospho-L-histidine.</text>
        <dbReference type="EC" id="2.7.13.3"/>
    </reaction>
</comment>
<evidence type="ECO:0000259" key="7">
    <source>
        <dbReference type="PROSITE" id="PS50110"/>
    </source>
</evidence>
<dbReference type="InterPro" id="IPR000014">
    <property type="entry name" value="PAS"/>
</dbReference>
<organism evidence="9 10">
    <name type="scientific">Telluria mixta</name>
    <dbReference type="NCBI Taxonomy" id="34071"/>
    <lineage>
        <taxon>Bacteria</taxon>
        <taxon>Pseudomonadati</taxon>
        <taxon>Pseudomonadota</taxon>
        <taxon>Betaproteobacteria</taxon>
        <taxon>Burkholderiales</taxon>
        <taxon>Oxalobacteraceae</taxon>
        <taxon>Telluria group</taxon>
        <taxon>Telluria</taxon>
    </lineage>
</organism>
<evidence type="ECO:0000259" key="6">
    <source>
        <dbReference type="PROSITE" id="PS50109"/>
    </source>
</evidence>
<evidence type="ECO:0000256" key="4">
    <source>
        <dbReference type="PROSITE-ProRule" id="PRU00169"/>
    </source>
</evidence>
<name>A0ABT2C581_9BURK</name>
<evidence type="ECO:0000256" key="2">
    <source>
        <dbReference type="ARBA" id="ARBA00012438"/>
    </source>
</evidence>
<dbReference type="CDD" id="cd00075">
    <property type="entry name" value="HATPase"/>
    <property type="match status" value="1"/>
</dbReference>
<dbReference type="PANTHER" id="PTHR43547:SF2">
    <property type="entry name" value="HYBRID SIGNAL TRANSDUCTION HISTIDINE KINASE C"/>
    <property type="match status" value="1"/>
</dbReference>